<evidence type="ECO:0000313" key="2">
    <source>
        <dbReference type="EMBL" id="OAF55552.1"/>
    </source>
</evidence>
<feature type="region of interest" description="Disordered" evidence="1">
    <location>
        <begin position="65"/>
        <end position="114"/>
    </location>
</feature>
<sequence>MQVILIIPRDFVNGSAPSSFFFSFPPAPFFPLVLVGLVGARAGPNLEHSATIAINGDYCTLQDKDTGLGGGGWSARQPGQPASDQPASDQPASEQTSQPPNALLPMVACDEREE</sequence>
<dbReference type="GeneID" id="36290707"/>
<proteinExistence type="predicted"/>
<dbReference type="RefSeq" id="XP_024320852.1">
    <property type="nucleotide sequence ID" value="XM_024471229.1"/>
</dbReference>
<gene>
    <name evidence="2" type="ORF">VC83_07663</name>
</gene>
<dbReference type="EMBL" id="KV441408">
    <property type="protein sequence ID" value="OAF55552.1"/>
    <property type="molecule type" value="Genomic_DNA"/>
</dbReference>
<feature type="compositionally biased region" description="Polar residues" evidence="1">
    <location>
        <begin position="80"/>
        <end position="100"/>
    </location>
</feature>
<dbReference type="Proteomes" id="UP000077154">
    <property type="component" value="Unassembled WGS sequence"/>
</dbReference>
<evidence type="ECO:0000256" key="1">
    <source>
        <dbReference type="SAM" id="MobiDB-lite"/>
    </source>
</evidence>
<protein>
    <submittedName>
        <fullName evidence="2">Uncharacterized protein</fullName>
    </submittedName>
</protein>
<accession>A0A177A241</accession>
<organism evidence="2">
    <name type="scientific">Pseudogymnoascus destructans</name>
    <dbReference type="NCBI Taxonomy" id="655981"/>
    <lineage>
        <taxon>Eukaryota</taxon>
        <taxon>Fungi</taxon>
        <taxon>Dikarya</taxon>
        <taxon>Ascomycota</taxon>
        <taxon>Pezizomycotina</taxon>
        <taxon>Leotiomycetes</taxon>
        <taxon>Thelebolales</taxon>
        <taxon>Thelebolaceae</taxon>
        <taxon>Pseudogymnoascus</taxon>
    </lineage>
</organism>
<dbReference type="AlphaFoldDB" id="A0A177A241"/>
<name>A0A177A241_9PEZI</name>
<reference evidence="2" key="1">
    <citation type="submission" date="2016-03" db="EMBL/GenBank/DDBJ databases">
        <title>Updated assembly of Pseudogymnoascus destructans, the fungus causing white-nose syndrome of bats.</title>
        <authorList>
            <person name="Palmer J.M."/>
            <person name="Drees K.P."/>
            <person name="Foster J.T."/>
            <person name="Lindner D.L."/>
        </authorList>
    </citation>
    <scope>NUCLEOTIDE SEQUENCE [LARGE SCALE GENOMIC DNA]</scope>
    <source>
        <strain evidence="2">20631-21</strain>
    </source>
</reference>